<sequence length="68" mass="7376">MSLESPAGHGSAREWIKSSYSGADDPSCVEVAATQTVIRVRDSKNTDGPQLAFTRDTWAEFVRSASED</sequence>
<evidence type="ECO:0000313" key="2">
    <source>
        <dbReference type="EMBL" id="MEV5509366.1"/>
    </source>
</evidence>
<evidence type="ECO:0000313" key="3">
    <source>
        <dbReference type="Proteomes" id="UP001552594"/>
    </source>
</evidence>
<proteinExistence type="predicted"/>
<organism evidence="2 3">
    <name type="scientific">Streptomyces orinoci</name>
    <name type="common">Streptoverticillium orinoci</name>
    <dbReference type="NCBI Taxonomy" id="67339"/>
    <lineage>
        <taxon>Bacteria</taxon>
        <taxon>Bacillati</taxon>
        <taxon>Actinomycetota</taxon>
        <taxon>Actinomycetes</taxon>
        <taxon>Kitasatosporales</taxon>
        <taxon>Streptomycetaceae</taxon>
        <taxon>Streptomyces</taxon>
    </lineage>
</organism>
<gene>
    <name evidence="2" type="ORF">AB0L16_23525</name>
</gene>
<protein>
    <submittedName>
        <fullName evidence="2">DUF397 domain-containing protein</fullName>
    </submittedName>
</protein>
<dbReference type="Proteomes" id="UP001552594">
    <property type="component" value="Unassembled WGS sequence"/>
</dbReference>
<reference evidence="2 3" key="1">
    <citation type="submission" date="2024-06" db="EMBL/GenBank/DDBJ databases">
        <title>The Natural Products Discovery Center: Release of the First 8490 Sequenced Strains for Exploring Actinobacteria Biosynthetic Diversity.</title>
        <authorList>
            <person name="Kalkreuter E."/>
            <person name="Kautsar S.A."/>
            <person name="Yang D."/>
            <person name="Bader C.D."/>
            <person name="Teijaro C.N."/>
            <person name="Fluegel L."/>
            <person name="Davis C.M."/>
            <person name="Simpson J.R."/>
            <person name="Lauterbach L."/>
            <person name="Steele A.D."/>
            <person name="Gui C."/>
            <person name="Meng S."/>
            <person name="Li G."/>
            <person name="Viehrig K."/>
            <person name="Ye F."/>
            <person name="Su P."/>
            <person name="Kiefer A.F."/>
            <person name="Nichols A."/>
            <person name="Cepeda A.J."/>
            <person name="Yan W."/>
            <person name="Fan B."/>
            <person name="Jiang Y."/>
            <person name="Adhikari A."/>
            <person name="Zheng C.-J."/>
            <person name="Schuster L."/>
            <person name="Cowan T.M."/>
            <person name="Smanski M.J."/>
            <person name="Chevrette M.G."/>
            <person name="De Carvalho L.P.S."/>
            <person name="Shen B."/>
        </authorList>
    </citation>
    <scope>NUCLEOTIDE SEQUENCE [LARGE SCALE GENOMIC DNA]</scope>
    <source>
        <strain evidence="2 3">NPDC052347</strain>
    </source>
</reference>
<dbReference type="EMBL" id="JBFAUK010000020">
    <property type="protein sequence ID" value="MEV5509366.1"/>
    <property type="molecule type" value="Genomic_DNA"/>
</dbReference>
<name>A0ABV3K2I1_STRON</name>
<comment type="caution">
    <text evidence="2">The sequence shown here is derived from an EMBL/GenBank/DDBJ whole genome shotgun (WGS) entry which is preliminary data.</text>
</comment>
<dbReference type="RefSeq" id="WP_109284236.1">
    <property type="nucleotide sequence ID" value="NZ_JBFAUK010000020.1"/>
</dbReference>
<evidence type="ECO:0000259" key="1">
    <source>
        <dbReference type="Pfam" id="PF04149"/>
    </source>
</evidence>
<keyword evidence="3" id="KW-1185">Reference proteome</keyword>
<dbReference type="Pfam" id="PF04149">
    <property type="entry name" value="DUF397"/>
    <property type="match status" value="1"/>
</dbReference>
<feature type="domain" description="DUF397" evidence="1">
    <location>
        <begin position="14"/>
        <end position="65"/>
    </location>
</feature>
<accession>A0ABV3K2I1</accession>
<dbReference type="InterPro" id="IPR007278">
    <property type="entry name" value="DUF397"/>
</dbReference>